<evidence type="ECO:0000256" key="1">
    <source>
        <dbReference type="SAM" id="Phobius"/>
    </source>
</evidence>
<evidence type="ECO:0000313" key="3">
    <source>
        <dbReference type="Proteomes" id="UP000318138"/>
    </source>
</evidence>
<feature type="transmembrane region" description="Helical" evidence="1">
    <location>
        <begin position="167"/>
        <end position="184"/>
    </location>
</feature>
<dbReference type="AlphaFoldDB" id="A0A859F9J9"/>
<organism evidence="2 3">
    <name type="scientific">Paenalkalicoccus suaedae</name>
    <dbReference type="NCBI Taxonomy" id="2592382"/>
    <lineage>
        <taxon>Bacteria</taxon>
        <taxon>Bacillati</taxon>
        <taxon>Bacillota</taxon>
        <taxon>Bacilli</taxon>
        <taxon>Bacillales</taxon>
        <taxon>Bacillaceae</taxon>
        <taxon>Paenalkalicoccus</taxon>
    </lineage>
</organism>
<dbReference type="EMBL" id="CP041372">
    <property type="protein sequence ID" value="QKS69833.1"/>
    <property type="molecule type" value="Genomic_DNA"/>
</dbReference>
<feature type="transmembrane region" description="Helical" evidence="1">
    <location>
        <begin position="134"/>
        <end position="160"/>
    </location>
</feature>
<protein>
    <submittedName>
        <fullName evidence="2">Uncharacterized protein</fullName>
    </submittedName>
</protein>
<gene>
    <name evidence="2" type="ORF">FLK61_23900</name>
</gene>
<dbReference type="KEGG" id="psua:FLK61_23900"/>
<dbReference type="RefSeq" id="WP_176007878.1">
    <property type="nucleotide sequence ID" value="NZ_CP041372.2"/>
</dbReference>
<keyword evidence="1" id="KW-0472">Membrane</keyword>
<keyword evidence="1" id="KW-0812">Transmembrane</keyword>
<sequence>MNIYQSILRVQLNEVGKSLRIFWSIWLLILIISYIVATLGAIEEFFFVSFVPAIVWIAIYSFKAVSSDLPYVLKLGASRQQLIVAAAILVAGLSILMTGLHFIFTELFSFLATNIEAIQPIILINWATGDSLTIFHSLLLDLIVSMVIGSIMVLFAVLYVRFGKLPMYLAGAIVVVSMPIPAVHERVFQWLTTIQSGEILVSLLVFIITAISCIIISKQMILKASLR</sequence>
<accession>A0A859F9J9</accession>
<name>A0A859F9J9_9BACI</name>
<feature type="transmembrane region" description="Helical" evidence="1">
    <location>
        <begin position="45"/>
        <end position="62"/>
    </location>
</feature>
<proteinExistence type="predicted"/>
<dbReference type="Proteomes" id="UP000318138">
    <property type="component" value="Chromosome"/>
</dbReference>
<keyword evidence="3" id="KW-1185">Reference proteome</keyword>
<feature type="transmembrane region" description="Helical" evidence="1">
    <location>
        <begin position="199"/>
        <end position="217"/>
    </location>
</feature>
<keyword evidence="1" id="KW-1133">Transmembrane helix</keyword>
<feature type="transmembrane region" description="Helical" evidence="1">
    <location>
        <begin position="21"/>
        <end position="39"/>
    </location>
</feature>
<reference evidence="3" key="1">
    <citation type="submission" date="2019-07" db="EMBL/GenBank/DDBJ databases">
        <title>Bacillus alkalisoli sp. nov. isolated from saline soil.</title>
        <authorList>
            <person name="Sun J.-Q."/>
            <person name="Xu L."/>
        </authorList>
    </citation>
    <scope>NUCLEOTIDE SEQUENCE [LARGE SCALE GENOMIC DNA]</scope>
    <source>
        <strain evidence="3">M4U3P1</strain>
    </source>
</reference>
<evidence type="ECO:0000313" key="2">
    <source>
        <dbReference type="EMBL" id="QKS69833.1"/>
    </source>
</evidence>
<feature type="transmembrane region" description="Helical" evidence="1">
    <location>
        <begin position="82"/>
        <end position="104"/>
    </location>
</feature>